<evidence type="ECO:0000313" key="1">
    <source>
        <dbReference type="EMBL" id="SCB44384.1"/>
    </source>
</evidence>
<organism evidence="1 2">
    <name type="scientific">Rhizobium lusitanum</name>
    <dbReference type="NCBI Taxonomy" id="293958"/>
    <lineage>
        <taxon>Bacteria</taxon>
        <taxon>Pseudomonadati</taxon>
        <taxon>Pseudomonadota</taxon>
        <taxon>Alphaproteobacteria</taxon>
        <taxon>Hyphomicrobiales</taxon>
        <taxon>Rhizobiaceae</taxon>
        <taxon>Rhizobium/Agrobacterium group</taxon>
        <taxon>Rhizobium</taxon>
    </lineage>
</organism>
<dbReference type="Proteomes" id="UP000199205">
    <property type="component" value="Unassembled WGS sequence"/>
</dbReference>
<accession>A0A1C3WXB9</accession>
<sequence>MNHREEVFGEFVVAGGDAPEVFELAEEAFDQITLAIEPLAEAWLPFAIGFGWDVGHCVLGMDFGRETTSGATETMISIPLLAVAAC</sequence>
<reference evidence="1 2" key="1">
    <citation type="submission" date="2016-08" db="EMBL/GenBank/DDBJ databases">
        <authorList>
            <person name="Seilhamer J.J."/>
        </authorList>
    </citation>
    <scope>NUCLEOTIDE SEQUENCE [LARGE SCALE GENOMIC DNA]</scope>
    <source>
        <strain evidence="1 2">P1-7</strain>
    </source>
</reference>
<proteinExistence type="predicted"/>
<dbReference type="AlphaFoldDB" id="A0A1C3WXB9"/>
<evidence type="ECO:0000313" key="2">
    <source>
        <dbReference type="Proteomes" id="UP000199205"/>
    </source>
</evidence>
<dbReference type="EMBL" id="FMAF01000019">
    <property type="protein sequence ID" value="SCB44384.1"/>
    <property type="molecule type" value="Genomic_DNA"/>
</dbReference>
<name>A0A1C3WXB9_9HYPH</name>
<gene>
    <name evidence="1" type="ORF">GA0061101_1192</name>
</gene>
<protein>
    <submittedName>
        <fullName evidence="1">Uncharacterized protein</fullName>
    </submittedName>
</protein>